<protein>
    <submittedName>
        <fullName evidence="2">Uncharacterized protein</fullName>
    </submittedName>
</protein>
<dbReference type="EMBL" id="JFBT01000001">
    <property type="protein sequence ID" value="EXG79202.1"/>
    <property type="molecule type" value="Genomic_DNA"/>
</dbReference>
<sequence length="145" mass="14318">MLKVSIFTDARLRIPKAAELVAASAVAIAHEVAGWLLIVFAILIVAVAGPKRGSRVFAVLFATVIVLVVLSGCAPADSSGADVAPWLVTGAAGAVAGAAAVAAVVVVTAARVAATALGALAGVVRVLMWTALVLAVLVSALIESV</sequence>
<name>A0A010ZPR0_9ACTN</name>
<keyword evidence="1" id="KW-1133">Transmembrane helix</keyword>
<dbReference type="Proteomes" id="UP000021053">
    <property type="component" value="Unassembled WGS sequence"/>
</dbReference>
<feature type="transmembrane region" description="Helical" evidence="1">
    <location>
        <begin position="20"/>
        <end position="49"/>
    </location>
</feature>
<organism evidence="2 3">
    <name type="scientific">Cryptosporangium arvum DSM 44712</name>
    <dbReference type="NCBI Taxonomy" id="927661"/>
    <lineage>
        <taxon>Bacteria</taxon>
        <taxon>Bacillati</taxon>
        <taxon>Actinomycetota</taxon>
        <taxon>Actinomycetes</taxon>
        <taxon>Cryptosporangiales</taxon>
        <taxon>Cryptosporangiaceae</taxon>
        <taxon>Cryptosporangium</taxon>
    </lineage>
</organism>
<comment type="caution">
    <text evidence="2">The sequence shown here is derived from an EMBL/GenBank/DDBJ whole genome shotgun (WGS) entry which is preliminary data.</text>
</comment>
<gene>
    <name evidence="2" type="ORF">CryarDRAFT_0230</name>
</gene>
<evidence type="ECO:0000313" key="2">
    <source>
        <dbReference type="EMBL" id="EXG79202.1"/>
    </source>
</evidence>
<feature type="transmembrane region" description="Helical" evidence="1">
    <location>
        <begin position="56"/>
        <end position="77"/>
    </location>
</feature>
<evidence type="ECO:0000256" key="1">
    <source>
        <dbReference type="SAM" id="Phobius"/>
    </source>
</evidence>
<dbReference type="HOGENOM" id="CLU_1783646_0_0_11"/>
<keyword evidence="3" id="KW-1185">Reference proteome</keyword>
<evidence type="ECO:0000313" key="3">
    <source>
        <dbReference type="Proteomes" id="UP000021053"/>
    </source>
</evidence>
<proteinExistence type="predicted"/>
<dbReference type="AlphaFoldDB" id="A0A010ZPR0"/>
<accession>A0A010ZPR0</accession>
<dbReference type="RefSeq" id="WP_157017214.1">
    <property type="nucleotide sequence ID" value="NZ_KK073874.1"/>
</dbReference>
<keyword evidence="1" id="KW-0472">Membrane</keyword>
<feature type="transmembrane region" description="Helical" evidence="1">
    <location>
        <begin position="83"/>
        <end position="107"/>
    </location>
</feature>
<feature type="transmembrane region" description="Helical" evidence="1">
    <location>
        <begin position="119"/>
        <end position="142"/>
    </location>
</feature>
<reference evidence="2 3" key="1">
    <citation type="submission" date="2013-07" db="EMBL/GenBank/DDBJ databases">
        <authorList>
            <consortium name="DOE Joint Genome Institute"/>
            <person name="Eisen J."/>
            <person name="Huntemann M."/>
            <person name="Han J."/>
            <person name="Chen A."/>
            <person name="Kyrpides N."/>
            <person name="Mavromatis K."/>
            <person name="Markowitz V."/>
            <person name="Palaniappan K."/>
            <person name="Ivanova N."/>
            <person name="Schaumberg A."/>
            <person name="Pati A."/>
            <person name="Liolios K."/>
            <person name="Nordberg H.P."/>
            <person name="Cantor M.N."/>
            <person name="Hua S.X."/>
            <person name="Woyke T."/>
        </authorList>
    </citation>
    <scope>NUCLEOTIDE SEQUENCE [LARGE SCALE GENOMIC DNA]</scope>
    <source>
        <strain evidence="2 3">DSM 44712</strain>
    </source>
</reference>
<keyword evidence="1" id="KW-0812">Transmembrane</keyword>